<protein>
    <submittedName>
        <fullName evidence="3">B-cell CLL/lymphoma 7 protein family member B-B</fullName>
    </submittedName>
</protein>
<feature type="non-terminal residue" evidence="3">
    <location>
        <position position="1"/>
    </location>
</feature>
<comment type="similarity">
    <text evidence="1">Belongs to the BCL7 family.</text>
</comment>
<comment type="caution">
    <text evidence="3">The sequence shown here is derived from an EMBL/GenBank/DDBJ whole genome shotgun (WGS) entry which is preliminary data.</text>
</comment>
<reference evidence="3 4" key="1">
    <citation type="submission" date="2020-10" db="EMBL/GenBank/DDBJ databases">
        <authorList>
            <person name="Klimov P.B."/>
            <person name="Dyachkov S.M."/>
            <person name="Chetverikov P.E."/>
        </authorList>
    </citation>
    <scope>NUCLEOTIDE SEQUENCE [LARGE SCALE GENOMIC DNA]</scope>
    <source>
        <strain evidence="3">BMOC 18-1129-001#AD2665</strain>
        <tissue evidence="3">Entire mites</tissue>
    </source>
</reference>
<dbReference type="InterPro" id="IPR006804">
    <property type="entry name" value="BCL7"/>
</dbReference>
<dbReference type="Proteomes" id="UP000825002">
    <property type="component" value="Unassembled WGS sequence"/>
</dbReference>
<evidence type="ECO:0000256" key="1">
    <source>
        <dbReference type="ARBA" id="ARBA00010326"/>
    </source>
</evidence>
<dbReference type="PANTHER" id="PTHR12767:SF9">
    <property type="entry name" value="BCL7-LIKE"/>
    <property type="match status" value="1"/>
</dbReference>
<dbReference type="PANTHER" id="PTHR12767">
    <property type="entry name" value="BCL7 RELATED"/>
    <property type="match status" value="1"/>
</dbReference>
<dbReference type="Pfam" id="PF04714">
    <property type="entry name" value="BCL_N"/>
    <property type="match status" value="1"/>
</dbReference>
<evidence type="ECO:0000256" key="2">
    <source>
        <dbReference type="SAM" id="MobiDB-lite"/>
    </source>
</evidence>
<gene>
    <name evidence="3" type="primary">bcl7bb</name>
    <name evidence="3" type="ORF">GZH46_01631</name>
</gene>
<organism evidence="3 4">
    <name type="scientific">Fragariocoptes setiger</name>
    <dbReference type="NCBI Taxonomy" id="1670756"/>
    <lineage>
        <taxon>Eukaryota</taxon>
        <taxon>Metazoa</taxon>
        <taxon>Ecdysozoa</taxon>
        <taxon>Arthropoda</taxon>
        <taxon>Chelicerata</taxon>
        <taxon>Arachnida</taxon>
        <taxon>Acari</taxon>
        <taxon>Acariformes</taxon>
        <taxon>Trombidiformes</taxon>
        <taxon>Prostigmata</taxon>
        <taxon>Eupodina</taxon>
        <taxon>Eriophyoidea</taxon>
        <taxon>Phytoptidae</taxon>
        <taxon>Fragariocoptes</taxon>
    </lineage>
</organism>
<feature type="region of interest" description="Disordered" evidence="2">
    <location>
        <begin position="55"/>
        <end position="82"/>
    </location>
</feature>
<evidence type="ECO:0000313" key="4">
    <source>
        <dbReference type="Proteomes" id="UP000825002"/>
    </source>
</evidence>
<proteinExistence type="inferred from homology"/>
<accession>A0ABQ7S8X2</accession>
<sequence>MSRSVRAETRSRAKDDIKRAMQAIDRVRRWEKRWVTIGDTSMKIYKWVIVGKQSSLPSGDGSSSSSIQSSHNTYGNNNNSNCNKENIVANDIESNNNRNVSKRLALGTGDHPTVYHINETHNNTQSHSTVADQLHDSASNQSYTSGNVVRQLSDEVEQAVKDCIDDLLSTFSST</sequence>
<name>A0ABQ7S8X2_9ACAR</name>
<dbReference type="EMBL" id="JAIFTH010000316">
    <property type="protein sequence ID" value="KAG9509837.1"/>
    <property type="molecule type" value="Genomic_DNA"/>
</dbReference>
<keyword evidence="4" id="KW-1185">Reference proteome</keyword>
<evidence type="ECO:0000313" key="3">
    <source>
        <dbReference type="EMBL" id="KAG9509837.1"/>
    </source>
</evidence>